<accession>A0ABR2LUM8</accession>
<proteinExistence type="inferred from homology"/>
<feature type="compositionally biased region" description="Basic and acidic residues" evidence="5">
    <location>
        <begin position="40"/>
        <end position="54"/>
    </location>
</feature>
<dbReference type="SUPFAM" id="SSF51197">
    <property type="entry name" value="Clavaminate synthase-like"/>
    <property type="match status" value="1"/>
</dbReference>
<dbReference type="Proteomes" id="UP001412067">
    <property type="component" value="Unassembled WGS sequence"/>
</dbReference>
<keyword evidence="4" id="KW-0539">Nucleus</keyword>
<evidence type="ECO:0000313" key="7">
    <source>
        <dbReference type="EMBL" id="KAK8950123.1"/>
    </source>
</evidence>
<dbReference type="PROSITE" id="PS51184">
    <property type="entry name" value="JMJC"/>
    <property type="match status" value="1"/>
</dbReference>
<dbReference type="PANTHER" id="PTHR12549">
    <property type="entry name" value="JMJC DOMAIN-CONTAINING HISTONE DEMETHYLATION PROTEIN"/>
    <property type="match status" value="1"/>
</dbReference>
<feature type="region of interest" description="Disordered" evidence="5">
    <location>
        <begin position="68"/>
        <end position="124"/>
    </location>
</feature>
<dbReference type="PANTHER" id="PTHR12549:SF51">
    <property type="entry name" value="JMJC DOMAIN-CONTAINING PROTEIN"/>
    <property type="match status" value="1"/>
</dbReference>
<comment type="caution">
    <text evidence="7">The sequence shown here is derived from an EMBL/GenBank/DDBJ whole genome shotgun (WGS) entry which is preliminary data.</text>
</comment>
<evidence type="ECO:0000256" key="4">
    <source>
        <dbReference type="ARBA" id="ARBA00023242"/>
    </source>
</evidence>
<evidence type="ECO:0000256" key="3">
    <source>
        <dbReference type="ARBA" id="ARBA00022723"/>
    </source>
</evidence>
<comment type="similarity">
    <text evidence="2">Belongs to the JARID1 histone demethylase family.</text>
</comment>
<feature type="compositionally biased region" description="Basic residues" evidence="5">
    <location>
        <begin position="80"/>
        <end position="89"/>
    </location>
</feature>
<feature type="region of interest" description="Disordered" evidence="5">
    <location>
        <begin position="243"/>
        <end position="265"/>
    </location>
</feature>
<dbReference type="InterPro" id="IPR045109">
    <property type="entry name" value="LSDs-like"/>
</dbReference>
<reference evidence="7 8" key="1">
    <citation type="journal article" date="2022" name="Nat. Plants">
        <title>Genomes of leafy and leafless Platanthera orchids illuminate the evolution of mycoheterotrophy.</title>
        <authorList>
            <person name="Li M.H."/>
            <person name="Liu K.W."/>
            <person name="Li Z."/>
            <person name="Lu H.C."/>
            <person name="Ye Q.L."/>
            <person name="Zhang D."/>
            <person name="Wang J.Y."/>
            <person name="Li Y.F."/>
            <person name="Zhong Z.M."/>
            <person name="Liu X."/>
            <person name="Yu X."/>
            <person name="Liu D.K."/>
            <person name="Tu X.D."/>
            <person name="Liu B."/>
            <person name="Hao Y."/>
            <person name="Liao X.Y."/>
            <person name="Jiang Y.T."/>
            <person name="Sun W.H."/>
            <person name="Chen J."/>
            <person name="Chen Y.Q."/>
            <person name="Ai Y."/>
            <person name="Zhai J.W."/>
            <person name="Wu S.S."/>
            <person name="Zhou Z."/>
            <person name="Hsiao Y.Y."/>
            <person name="Wu W.L."/>
            <person name="Chen Y.Y."/>
            <person name="Lin Y.F."/>
            <person name="Hsu J.L."/>
            <person name="Li C.Y."/>
            <person name="Wang Z.W."/>
            <person name="Zhao X."/>
            <person name="Zhong W.Y."/>
            <person name="Ma X.K."/>
            <person name="Ma L."/>
            <person name="Huang J."/>
            <person name="Chen G.Z."/>
            <person name="Huang M.Z."/>
            <person name="Huang L."/>
            <person name="Peng D.H."/>
            <person name="Luo Y.B."/>
            <person name="Zou S.Q."/>
            <person name="Chen S.P."/>
            <person name="Lan S."/>
            <person name="Tsai W.C."/>
            <person name="Van de Peer Y."/>
            <person name="Liu Z.J."/>
        </authorList>
    </citation>
    <scope>NUCLEOTIDE SEQUENCE [LARGE SCALE GENOMIC DNA]</scope>
    <source>
        <strain evidence="7">Lor288</strain>
    </source>
</reference>
<evidence type="ECO:0000256" key="1">
    <source>
        <dbReference type="ARBA" id="ARBA00004123"/>
    </source>
</evidence>
<evidence type="ECO:0000256" key="5">
    <source>
        <dbReference type="SAM" id="MobiDB-lite"/>
    </source>
</evidence>
<dbReference type="Gene3D" id="2.60.120.650">
    <property type="entry name" value="Cupin"/>
    <property type="match status" value="1"/>
</dbReference>
<dbReference type="SMART" id="SM00558">
    <property type="entry name" value="JmjC"/>
    <property type="match status" value="1"/>
</dbReference>
<organism evidence="7 8">
    <name type="scientific">Platanthera guangdongensis</name>
    <dbReference type="NCBI Taxonomy" id="2320717"/>
    <lineage>
        <taxon>Eukaryota</taxon>
        <taxon>Viridiplantae</taxon>
        <taxon>Streptophyta</taxon>
        <taxon>Embryophyta</taxon>
        <taxon>Tracheophyta</taxon>
        <taxon>Spermatophyta</taxon>
        <taxon>Magnoliopsida</taxon>
        <taxon>Liliopsida</taxon>
        <taxon>Asparagales</taxon>
        <taxon>Orchidaceae</taxon>
        <taxon>Orchidoideae</taxon>
        <taxon>Orchideae</taxon>
        <taxon>Orchidinae</taxon>
        <taxon>Platanthera</taxon>
    </lineage>
</organism>
<protein>
    <recommendedName>
        <fullName evidence="6">JmjC domain-containing protein</fullName>
    </recommendedName>
</protein>
<name>A0ABR2LUM8_9ASPA</name>
<feature type="compositionally biased region" description="Basic residues" evidence="5">
    <location>
        <begin position="177"/>
        <end position="186"/>
    </location>
</feature>
<sequence>MAAAAAAAIVQCPEARRSGRIGGSAGCSDFHYFSDSSDSDDPKESLQEVEDLDNHWNSDEKSIWRYTARRRRKEEEEAKKGKRGRKRIRVPTEEEGGGCDPSEKKEVKRGRKKKIDGNAEVPGLTSSASSMVVFHSDEKESFQAVEDLPSHCNSDDKIIWGWPGKKRKREGEVDVKKGKRGRKRIRVGTEEKGGGGGDPSKKKVTLKRGRKKKIVPVPLSVSPLPRPVKTDINVVVSSLISPPTASTGDRCSGKKISTKSPPFQGRRIEKDDMVSVPDCSSCRTNQYCIGCSRRYSKMKVDISPKTSPSCRENCGGKNCERQHSSSKGLSRDLNKLHNVEYNFRVLYHLLPSLKKLNMEQEDEKRIESSIQGIQLSELKIQKSTCQKDERAFCNYCQTSIADLHRSCSNCEFELCITCCQELRAKSLFCTEEILPFLNRGNDYMHGGNSSKQFLSKLKNQDKLGVNYAEFAKWKVTHDGIIFCPPKGIGGCGAAELELKCMFPESWSSKLESKAEALLRKFGFLQESISTGNASCSCPNTNTSSRKAASRKASYDNSLYCPHSDFIDLIESKHFQKHWANGEPVIVRGVLNKHSSLSWEPKGMWSELCRSKISPESFEIETIDCLAICKVDIKSVDFFEGYTEGRIYDNLWPEMLKLKDWPTSTHFEDCLPQHGDEFVKSLPFQEYTNPRSGLLNISTALPKDVLKLDMGPKSYIAYGMREELGRGDSVTKLHCDVSDAVNVLMHTAEVLPAREQMSAIEKLKKSHRNQDEREIFSSLHTEGRCVYVDGFPELRNELNDHLQDGGALWDIFRREDVESLKEYLKKHSKEFRHTYCSPIEQVFNPVHDEMFYLTWEHKRKLKEEFGIEPWTFVQGIGEAVLIPAGCPHQVRNLKSCTKVALDFVSPENVKECLRLTEDFRVLPKNHRAKEDKLEV</sequence>
<keyword evidence="3" id="KW-0479">Metal-binding</keyword>
<evidence type="ECO:0000256" key="2">
    <source>
        <dbReference type="ARBA" id="ARBA00006801"/>
    </source>
</evidence>
<feature type="region of interest" description="Disordered" evidence="5">
    <location>
        <begin position="156"/>
        <end position="209"/>
    </location>
</feature>
<dbReference type="Pfam" id="PF02373">
    <property type="entry name" value="JmjC"/>
    <property type="match status" value="1"/>
</dbReference>
<comment type="subcellular location">
    <subcellularLocation>
        <location evidence="1">Nucleus</location>
    </subcellularLocation>
</comment>
<dbReference type="EMBL" id="JBBWWR010000015">
    <property type="protein sequence ID" value="KAK8950123.1"/>
    <property type="molecule type" value="Genomic_DNA"/>
</dbReference>
<keyword evidence="8" id="KW-1185">Reference proteome</keyword>
<evidence type="ECO:0000259" key="6">
    <source>
        <dbReference type="PROSITE" id="PS51184"/>
    </source>
</evidence>
<feature type="domain" description="JmjC" evidence="6">
    <location>
        <begin position="689"/>
        <end position="919"/>
    </location>
</feature>
<dbReference type="InterPro" id="IPR003347">
    <property type="entry name" value="JmjC_dom"/>
</dbReference>
<gene>
    <name evidence="7" type="ORF">KSP40_PGU015759</name>
</gene>
<evidence type="ECO:0000313" key="8">
    <source>
        <dbReference type="Proteomes" id="UP001412067"/>
    </source>
</evidence>
<feature type="region of interest" description="Disordered" evidence="5">
    <location>
        <begin position="14"/>
        <end position="54"/>
    </location>
</feature>